<name>A0AAW1P5B0_9CHLO</name>
<feature type="region of interest" description="Disordered" evidence="1">
    <location>
        <begin position="53"/>
        <end position="80"/>
    </location>
</feature>
<dbReference type="EMBL" id="JALJOQ010000044">
    <property type="protein sequence ID" value="KAK9805315.1"/>
    <property type="molecule type" value="Genomic_DNA"/>
</dbReference>
<proteinExistence type="predicted"/>
<keyword evidence="3" id="KW-1185">Reference proteome</keyword>
<dbReference type="Proteomes" id="UP001465755">
    <property type="component" value="Unassembled WGS sequence"/>
</dbReference>
<dbReference type="AlphaFoldDB" id="A0AAW1P5B0"/>
<reference evidence="2 3" key="1">
    <citation type="journal article" date="2024" name="Nat. Commun.">
        <title>Phylogenomics reveals the evolutionary origins of lichenization in chlorophyte algae.</title>
        <authorList>
            <person name="Puginier C."/>
            <person name="Libourel C."/>
            <person name="Otte J."/>
            <person name="Skaloud P."/>
            <person name="Haon M."/>
            <person name="Grisel S."/>
            <person name="Petersen M."/>
            <person name="Berrin J.G."/>
            <person name="Delaux P.M."/>
            <person name="Dal Grande F."/>
            <person name="Keller J."/>
        </authorList>
    </citation>
    <scope>NUCLEOTIDE SEQUENCE [LARGE SCALE GENOMIC DNA]</scope>
    <source>
        <strain evidence="2 3">SAG 2036</strain>
    </source>
</reference>
<evidence type="ECO:0000256" key="1">
    <source>
        <dbReference type="SAM" id="MobiDB-lite"/>
    </source>
</evidence>
<accession>A0AAW1P5B0</accession>
<comment type="caution">
    <text evidence="2">The sequence shown here is derived from an EMBL/GenBank/DDBJ whole genome shotgun (WGS) entry which is preliminary data.</text>
</comment>
<protein>
    <submittedName>
        <fullName evidence="2">Uncharacterized protein</fullName>
    </submittedName>
</protein>
<gene>
    <name evidence="2" type="ORF">WJX73_001294</name>
</gene>
<sequence length="80" mass="8987">MKRVISSQEVSQALLSARGAKIDWRQVLTLRDVEAITFLPQWPTLWRSQPTLVAPGTHKRHSSGQKEAKAAATEPRRQPS</sequence>
<feature type="compositionally biased region" description="Basic and acidic residues" evidence="1">
    <location>
        <begin position="64"/>
        <end position="80"/>
    </location>
</feature>
<evidence type="ECO:0000313" key="2">
    <source>
        <dbReference type="EMBL" id="KAK9805315.1"/>
    </source>
</evidence>
<organism evidence="2 3">
    <name type="scientific">Symbiochloris irregularis</name>
    <dbReference type="NCBI Taxonomy" id="706552"/>
    <lineage>
        <taxon>Eukaryota</taxon>
        <taxon>Viridiplantae</taxon>
        <taxon>Chlorophyta</taxon>
        <taxon>core chlorophytes</taxon>
        <taxon>Trebouxiophyceae</taxon>
        <taxon>Trebouxiales</taxon>
        <taxon>Trebouxiaceae</taxon>
        <taxon>Symbiochloris</taxon>
    </lineage>
</organism>
<evidence type="ECO:0000313" key="3">
    <source>
        <dbReference type="Proteomes" id="UP001465755"/>
    </source>
</evidence>